<evidence type="ECO:0000313" key="1">
    <source>
        <dbReference type="EMBL" id="CAM9500381.1"/>
    </source>
</evidence>
<proteinExistence type="predicted"/>
<name>A0AC59Y996_RANTA</name>
<gene>
    <name evidence="1" type="ORF">MRATA1EN22A_LOCUS3395</name>
</gene>
<evidence type="ECO:0000313" key="2">
    <source>
        <dbReference type="Proteomes" id="UP001162501"/>
    </source>
</evidence>
<protein>
    <submittedName>
        <fullName evidence="1">Uncharacterized protein</fullName>
    </submittedName>
</protein>
<reference evidence="1" key="2">
    <citation type="submission" date="2025-03" db="EMBL/GenBank/DDBJ databases">
        <authorList>
            <consortium name="ELIXIR-Norway"/>
            <consortium name="Elixir Norway"/>
        </authorList>
    </citation>
    <scope>NUCLEOTIDE SEQUENCE</scope>
</reference>
<organism evidence="1 2">
    <name type="scientific">Rangifer tarandus platyrhynchus</name>
    <name type="common">Svalbard reindeer</name>
    <dbReference type="NCBI Taxonomy" id="3082113"/>
    <lineage>
        <taxon>Eukaryota</taxon>
        <taxon>Metazoa</taxon>
        <taxon>Chordata</taxon>
        <taxon>Craniata</taxon>
        <taxon>Vertebrata</taxon>
        <taxon>Euteleostomi</taxon>
        <taxon>Mammalia</taxon>
        <taxon>Eutheria</taxon>
        <taxon>Laurasiatheria</taxon>
        <taxon>Artiodactyla</taxon>
        <taxon>Ruminantia</taxon>
        <taxon>Pecora</taxon>
        <taxon>Cervidae</taxon>
        <taxon>Odocoileinae</taxon>
        <taxon>Rangifer</taxon>
    </lineage>
</organism>
<accession>A0AC59Y996</accession>
<dbReference type="EMBL" id="OX596095">
    <property type="protein sequence ID" value="CAM9500381.1"/>
    <property type="molecule type" value="Genomic_DNA"/>
</dbReference>
<reference evidence="1" key="1">
    <citation type="submission" date="2023-05" db="EMBL/GenBank/DDBJ databases">
        <authorList>
            <consortium name="ELIXIR-Norway"/>
        </authorList>
    </citation>
    <scope>NUCLEOTIDE SEQUENCE</scope>
</reference>
<dbReference type="Proteomes" id="UP001162501">
    <property type="component" value="Chromosome 11"/>
</dbReference>
<sequence length="123" mass="13843">MKSYLPLTAIPRSAETQECQPVYRTHLDTQCSSVVPRHSHPTIKPDPGRGATMHFSRAHKPKQLELAHLSAEHMRSHLPFCTHPHVYLHPHPQACTPTDDPAPQGNYQFTHVTQAQTLMCTPP</sequence>